<dbReference type="InterPro" id="IPR012373">
    <property type="entry name" value="Ferrdict_sens_TM"/>
</dbReference>
<evidence type="ECO:0000313" key="3">
    <source>
        <dbReference type="EMBL" id="MFC7336849.1"/>
    </source>
</evidence>
<dbReference type="Gene3D" id="2.60.120.200">
    <property type="match status" value="1"/>
</dbReference>
<gene>
    <name evidence="3" type="ORF">ACFQY0_06650</name>
</gene>
<reference evidence="4" key="1">
    <citation type="journal article" date="2019" name="Int. J. Syst. Evol. Microbiol.">
        <title>The Global Catalogue of Microorganisms (GCM) 10K type strain sequencing project: providing services to taxonomists for standard genome sequencing and annotation.</title>
        <authorList>
            <consortium name="The Broad Institute Genomics Platform"/>
            <consortium name="The Broad Institute Genome Sequencing Center for Infectious Disease"/>
            <person name="Wu L."/>
            <person name="Ma J."/>
        </authorList>
    </citation>
    <scope>NUCLEOTIDE SEQUENCE [LARGE SCALE GENOMIC DNA]</scope>
    <source>
        <strain evidence="4">CGMCC 4.1467</strain>
    </source>
</reference>
<sequence>MMQKFSNREVDRLAERLRSDSLEEPDAGRLREIIRHHPAGRRRLVEQLYLAADLKEAISNRTIERSTSRSGNVIRRWVPVLAGGLAAAAAIALMLAKPWEPEKSQPMTQAKEAASALDSEGIAVISRSSHAVWGEQTSLPLDRLGDGSPIGEGTIELLEGVAQIDFYSGVTVILRAPAKFHLISPELCRLDYGNLWANVPPPARGFRVDSTAFKVVDLGTEFGIKLEKNGQGEVHVLEGEVRVQSILEKGQPERILKSGNAVSYGADHRSKAIAARPREFQASVQLSEGAQARFEEWAAYQATLSQDPDMLIAYTLPRVSSWERQVRNHAEAGPPHTDGAIVGCKWVDGRWPGKGALSFNNSSHRVRLDLPGLYKDLSLACWVRLDDIGSAEVSLIHPETRQDNHIHWTLINVNEKVMHLHFAESAPLNGRSDRQYYHCPVNLYQFIKLGEWVHLGVVYDSKARQVIHYVNGEVIGTVAIEEPRELGVGIADIGNWPYHEWAAGTKWEVRNLDGLMDEFLIAKRAWTPAEMRELWLAGRP</sequence>
<keyword evidence="1" id="KW-0472">Membrane</keyword>
<dbReference type="InterPro" id="IPR013320">
    <property type="entry name" value="ConA-like_dom_sf"/>
</dbReference>
<dbReference type="Pfam" id="PF13385">
    <property type="entry name" value="Laminin_G_3"/>
    <property type="match status" value="1"/>
</dbReference>
<dbReference type="PANTHER" id="PTHR30273:SF2">
    <property type="entry name" value="PROTEIN FECR"/>
    <property type="match status" value="1"/>
</dbReference>
<keyword evidence="1" id="KW-0812">Transmembrane</keyword>
<dbReference type="Gene3D" id="2.60.120.1440">
    <property type="match status" value="1"/>
</dbReference>
<dbReference type="RefSeq" id="WP_379710607.1">
    <property type="nucleotide sequence ID" value="NZ_JBHTBS010000003.1"/>
</dbReference>
<keyword evidence="1" id="KW-1133">Transmembrane helix</keyword>
<keyword evidence="4" id="KW-1185">Reference proteome</keyword>
<evidence type="ECO:0000313" key="4">
    <source>
        <dbReference type="Proteomes" id="UP001596472"/>
    </source>
</evidence>
<evidence type="ECO:0000259" key="2">
    <source>
        <dbReference type="Pfam" id="PF04773"/>
    </source>
</evidence>
<dbReference type="PANTHER" id="PTHR30273">
    <property type="entry name" value="PERIPLASMIC SIGNAL SENSOR AND SIGMA FACTOR ACTIVATOR FECR-RELATED"/>
    <property type="match status" value="1"/>
</dbReference>
<feature type="domain" description="FecR protein" evidence="2">
    <location>
        <begin position="188"/>
        <end position="242"/>
    </location>
</feature>
<dbReference type="InterPro" id="IPR006860">
    <property type="entry name" value="FecR"/>
</dbReference>
<protein>
    <submittedName>
        <fullName evidence="3">LamG-like jellyroll fold domain-containing protein</fullName>
    </submittedName>
</protein>
<accession>A0ABW2L519</accession>
<dbReference type="SUPFAM" id="SSF49899">
    <property type="entry name" value="Concanavalin A-like lectins/glucanases"/>
    <property type="match status" value="1"/>
</dbReference>
<dbReference type="Proteomes" id="UP001596472">
    <property type="component" value="Unassembled WGS sequence"/>
</dbReference>
<name>A0ABW2L519_9BACT</name>
<dbReference type="EMBL" id="JBHTBS010000003">
    <property type="protein sequence ID" value="MFC7336849.1"/>
    <property type="molecule type" value="Genomic_DNA"/>
</dbReference>
<feature type="transmembrane region" description="Helical" evidence="1">
    <location>
        <begin position="77"/>
        <end position="96"/>
    </location>
</feature>
<evidence type="ECO:0000256" key="1">
    <source>
        <dbReference type="SAM" id="Phobius"/>
    </source>
</evidence>
<comment type="caution">
    <text evidence="3">The sequence shown here is derived from an EMBL/GenBank/DDBJ whole genome shotgun (WGS) entry which is preliminary data.</text>
</comment>
<dbReference type="Pfam" id="PF04773">
    <property type="entry name" value="FecR"/>
    <property type="match status" value="1"/>
</dbReference>
<organism evidence="3 4">
    <name type="scientific">Haloferula chungangensis</name>
    <dbReference type="NCBI Taxonomy" id="1048331"/>
    <lineage>
        <taxon>Bacteria</taxon>
        <taxon>Pseudomonadati</taxon>
        <taxon>Verrucomicrobiota</taxon>
        <taxon>Verrucomicrobiia</taxon>
        <taxon>Verrucomicrobiales</taxon>
        <taxon>Verrucomicrobiaceae</taxon>
        <taxon>Haloferula</taxon>
    </lineage>
</organism>
<proteinExistence type="predicted"/>